<gene>
    <name evidence="1" type="ORF">EXZ61_03095</name>
</gene>
<dbReference type="RefSeq" id="WP_142808928.1">
    <property type="nucleotide sequence ID" value="NZ_CP036282.1"/>
</dbReference>
<proteinExistence type="predicted"/>
<protein>
    <recommendedName>
        <fullName evidence="3">AraC family transcriptional regulator</fullName>
    </recommendedName>
</protein>
<evidence type="ECO:0000313" key="1">
    <source>
        <dbReference type="EMBL" id="QDL53241.1"/>
    </source>
</evidence>
<accession>A0A515EKQ9</accession>
<evidence type="ECO:0008006" key="3">
    <source>
        <dbReference type="Google" id="ProtNLM"/>
    </source>
</evidence>
<dbReference type="KEGG" id="rhg:EXZ61_03095"/>
<keyword evidence="2" id="KW-1185">Reference proteome</keyword>
<evidence type="ECO:0000313" key="2">
    <source>
        <dbReference type="Proteomes" id="UP000317365"/>
    </source>
</evidence>
<dbReference type="AlphaFoldDB" id="A0A515EKQ9"/>
<organism evidence="1 2">
    <name type="scientific">Rhodoferax aquaticus</name>
    <dbReference type="NCBI Taxonomy" id="2527691"/>
    <lineage>
        <taxon>Bacteria</taxon>
        <taxon>Pseudomonadati</taxon>
        <taxon>Pseudomonadota</taxon>
        <taxon>Betaproteobacteria</taxon>
        <taxon>Burkholderiales</taxon>
        <taxon>Comamonadaceae</taxon>
        <taxon>Rhodoferax</taxon>
    </lineage>
</organism>
<reference evidence="2" key="1">
    <citation type="submission" date="2019-02" db="EMBL/GenBank/DDBJ databases">
        <title>Complete genome sequence of Rhodoferax sp. Gr-4.</title>
        <authorList>
            <person name="Jin L."/>
        </authorList>
    </citation>
    <scope>NUCLEOTIDE SEQUENCE [LARGE SCALE GENOMIC DNA]</scope>
    <source>
        <strain evidence="2">Gr-4</strain>
    </source>
</reference>
<name>A0A515EKQ9_9BURK</name>
<dbReference type="Gene3D" id="1.10.10.60">
    <property type="entry name" value="Homeodomain-like"/>
    <property type="match status" value="1"/>
</dbReference>
<dbReference type="EMBL" id="CP036282">
    <property type="protein sequence ID" value="QDL53241.1"/>
    <property type="molecule type" value="Genomic_DNA"/>
</dbReference>
<dbReference type="Proteomes" id="UP000317365">
    <property type="component" value="Chromosome"/>
</dbReference>
<sequence length="62" mass="7198">MRTTQHKALRAGRRAQITAADTAYSDQSHLIRTTRRITGFTPEALGKGIQHHESFWAYRLWM</sequence>
<reference evidence="2" key="2">
    <citation type="journal article" date="2020" name="Int. J. Syst. Evol. Microbiol.">
        <title>Genomic insights into a novel species Rhodoferax aquaticus sp. nov., isolated from freshwater.</title>
        <authorList>
            <person name="Li T."/>
            <person name="Zhuo Y."/>
            <person name="Jin C.Z."/>
            <person name="Wu X."/>
            <person name="Ko S.R."/>
            <person name="Jin F.J."/>
            <person name="Ahn C.Y."/>
            <person name="Oh H.M."/>
            <person name="Lee H.G."/>
            <person name="Jin L."/>
        </authorList>
    </citation>
    <scope>NUCLEOTIDE SEQUENCE [LARGE SCALE GENOMIC DNA]</scope>
    <source>
        <strain evidence="2">Gr-4</strain>
    </source>
</reference>